<gene>
    <name evidence="3" type="ORF">F5X68DRAFT_261690</name>
</gene>
<reference evidence="3" key="1">
    <citation type="journal article" date="2021" name="Nat. Commun.">
        <title>Genetic determinants of endophytism in the Arabidopsis root mycobiome.</title>
        <authorList>
            <person name="Mesny F."/>
            <person name="Miyauchi S."/>
            <person name="Thiergart T."/>
            <person name="Pickel B."/>
            <person name="Atanasova L."/>
            <person name="Karlsson M."/>
            <person name="Huettel B."/>
            <person name="Barry K.W."/>
            <person name="Haridas S."/>
            <person name="Chen C."/>
            <person name="Bauer D."/>
            <person name="Andreopoulos W."/>
            <person name="Pangilinan J."/>
            <person name="LaButti K."/>
            <person name="Riley R."/>
            <person name="Lipzen A."/>
            <person name="Clum A."/>
            <person name="Drula E."/>
            <person name="Henrissat B."/>
            <person name="Kohler A."/>
            <person name="Grigoriev I.V."/>
            <person name="Martin F.M."/>
            <person name="Hacquard S."/>
        </authorList>
    </citation>
    <scope>NUCLEOTIDE SEQUENCE</scope>
    <source>
        <strain evidence="3">MPI-SDFR-AT-0117</strain>
    </source>
</reference>
<dbReference type="PANTHER" id="PTHR33112:SF12">
    <property type="entry name" value="HETEROKARYON INCOMPATIBILITY DOMAIN-CONTAINING PROTEIN"/>
    <property type="match status" value="1"/>
</dbReference>
<protein>
    <submittedName>
        <fullName evidence="3">Heterokaryon incompatibility protein-domain-containing protein</fullName>
    </submittedName>
</protein>
<evidence type="ECO:0000313" key="4">
    <source>
        <dbReference type="Proteomes" id="UP000770015"/>
    </source>
</evidence>
<name>A0A9P8VB63_9PEZI</name>
<evidence type="ECO:0000313" key="3">
    <source>
        <dbReference type="EMBL" id="KAH6686658.1"/>
    </source>
</evidence>
<accession>A0A9P8VB63</accession>
<organism evidence="3 4">
    <name type="scientific">Plectosphaerella plurivora</name>
    <dbReference type="NCBI Taxonomy" id="936078"/>
    <lineage>
        <taxon>Eukaryota</taxon>
        <taxon>Fungi</taxon>
        <taxon>Dikarya</taxon>
        <taxon>Ascomycota</taxon>
        <taxon>Pezizomycotina</taxon>
        <taxon>Sordariomycetes</taxon>
        <taxon>Hypocreomycetidae</taxon>
        <taxon>Glomerellales</taxon>
        <taxon>Plectosphaerellaceae</taxon>
        <taxon>Plectosphaerella</taxon>
    </lineage>
</organism>
<sequence>MESAWAASLGGAHPAYVVDTLQECIVPCTETTRRYCSLSYTWGQASQLKTATETVPELMKPGSLGKDKHGILVPETIRDAFAITRILEERYIWVDSLCIVQDDLDILQIQLSQMHLIYANSVVCIVAEVGHDASEGIRGIKGASLSRQSSQAVHKIAGGEKIVGSRLSLAEMGEKPVIDYHQRAWTFQEYLFARRRLIFGRAGMRWSCPSGGWREDLHAHPDIDKAGAIDHRLFLAGRWLRSPVPSLTNLSLLVWTFNEKWLSFPEDAIRAFSGIQSVLHRIYEGGLVYGHPELFFDISLAWMGSVTRRHASPSFAGDRLQDRLPSWSWIGWHGRAQFPCDAELHMQYQQTELGEGFLEPVTQWYTMSTPTGPRRAIKSRWHLYKQNPRAGMEGWERVPSRPKDSSFPGEMRSTLPRTMPSSGYSTSLVTEYSASTPLPFWYPVPLPDWSKAAPELSEQTQYLFCRTTRASMAAGTRLAGPRSWEVYNAVALADRYGATVGVVFASSQDEAEALQASKGSPALELIAVAKGWTVSIADAAAYEEEVHELHHDKIDCYFVMWVEWREGIAYRKAAGRVYVSAWDEVKDDNVELVLG</sequence>
<dbReference type="InterPro" id="IPR010730">
    <property type="entry name" value="HET"/>
</dbReference>
<dbReference type="Proteomes" id="UP000770015">
    <property type="component" value="Unassembled WGS sequence"/>
</dbReference>
<comment type="caution">
    <text evidence="3">The sequence shown here is derived from an EMBL/GenBank/DDBJ whole genome shotgun (WGS) entry which is preliminary data.</text>
</comment>
<dbReference type="AlphaFoldDB" id="A0A9P8VB63"/>
<dbReference type="OrthoDB" id="5135333at2759"/>
<dbReference type="EMBL" id="JAGSXJ010000012">
    <property type="protein sequence ID" value="KAH6686658.1"/>
    <property type="molecule type" value="Genomic_DNA"/>
</dbReference>
<feature type="domain" description="Heterokaryon incompatibility" evidence="2">
    <location>
        <begin position="35"/>
        <end position="189"/>
    </location>
</feature>
<evidence type="ECO:0000259" key="2">
    <source>
        <dbReference type="Pfam" id="PF06985"/>
    </source>
</evidence>
<keyword evidence="4" id="KW-1185">Reference proteome</keyword>
<dbReference type="Pfam" id="PF06985">
    <property type="entry name" value="HET"/>
    <property type="match status" value="1"/>
</dbReference>
<dbReference type="PANTHER" id="PTHR33112">
    <property type="entry name" value="DOMAIN PROTEIN, PUTATIVE-RELATED"/>
    <property type="match status" value="1"/>
</dbReference>
<proteinExistence type="predicted"/>
<feature type="compositionally biased region" description="Basic and acidic residues" evidence="1">
    <location>
        <begin position="394"/>
        <end position="404"/>
    </location>
</feature>
<feature type="region of interest" description="Disordered" evidence="1">
    <location>
        <begin position="392"/>
        <end position="422"/>
    </location>
</feature>
<evidence type="ECO:0000256" key="1">
    <source>
        <dbReference type="SAM" id="MobiDB-lite"/>
    </source>
</evidence>